<keyword evidence="4" id="KW-1185">Reference proteome</keyword>
<feature type="active site" description="Proton acceptor" evidence="2">
    <location>
        <position position="127"/>
    </location>
</feature>
<reference evidence="4" key="1">
    <citation type="journal article" date="2019" name="Int. J. Syst. Evol. Microbiol.">
        <title>The Global Catalogue of Microorganisms (GCM) 10K type strain sequencing project: providing services to taxonomists for standard genome sequencing and annotation.</title>
        <authorList>
            <consortium name="The Broad Institute Genomics Platform"/>
            <consortium name="The Broad Institute Genome Sequencing Center for Infectious Disease"/>
            <person name="Wu L."/>
            <person name="Ma J."/>
        </authorList>
    </citation>
    <scope>NUCLEOTIDE SEQUENCE [LARGE SCALE GENOMIC DNA]</scope>
    <source>
        <strain evidence="4">KCTC 13528</strain>
    </source>
</reference>
<evidence type="ECO:0000313" key="3">
    <source>
        <dbReference type="EMBL" id="MFD2912680.1"/>
    </source>
</evidence>
<comment type="catalytic activity">
    <reaction evidence="2">
        <text>a 3'-end 2',3'-cyclophospho-ribonucleotide-RNA + H2O = a 3'-end 2'-phospho-ribonucleotide-RNA + H(+)</text>
        <dbReference type="Rhea" id="RHEA:11828"/>
        <dbReference type="Rhea" id="RHEA-COMP:10464"/>
        <dbReference type="Rhea" id="RHEA-COMP:17353"/>
        <dbReference type="ChEBI" id="CHEBI:15377"/>
        <dbReference type="ChEBI" id="CHEBI:15378"/>
        <dbReference type="ChEBI" id="CHEBI:83064"/>
        <dbReference type="ChEBI" id="CHEBI:173113"/>
        <dbReference type="EC" id="3.1.4.58"/>
    </reaction>
</comment>
<feature type="short sequence motif" description="HXTX 1" evidence="2">
    <location>
        <begin position="42"/>
        <end position="45"/>
    </location>
</feature>
<comment type="caution">
    <text evidence="3">The sequence shown here is derived from an EMBL/GenBank/DDBJ whole genome shotgun (WGS) entry which is preliminary data.</text>
</comment>
<dbReference type="EC" id="3.1.4.58" evidence="2"/>
<dbReference type="PANTHER" id="PTHR35561:SF1">
    <property type="entry name" value="RNA 2',3'-CYCLIC PHOSPHODIESTERASE"/>
    <property type="match status" value="1"/>
</dbReference>
<evidence type="ECO:0000256" key="1">
    <source>
        <dbReference type="ARBA" id="ARBA00022801"/>
    </source>
</evidence>
<accession>A0ABW5ZJY7</accession>
<comment type="function">
    <text evidence="2">Hydrolyzes RNA 2',3'-cyclic phosphodiester to an RNA 2'-phosphomonoester.</text>
</comment>
<keyword evidence="1 2" id="KW-0378">Hydrolase</keyword>
<sequence>MGTHYFIACKLPYKVKNKLYELQQAHMQQDCFKKYPERDDLHITLSFFGAVSEQELKIVCAELDNKIKSHKAFRVTFDRIDTFGQESAPRVWWAGPKPSAHLTDLYRTVQDIAGLINKNEHRPFRPHVTLAKKWKGEPVDVYRGPVEPVTGFIDEVVIYEIHPEKRPMYDIYASYQLSESGENDGTVN</sequence>
<name>A0ABW5ZJY7_9BACL</name>
<feature type="short sequence motif" description="HXTX 2" evidence="2">
    <location>
        <begin position="127"/>
        <end position="130"/>
    </location>
</feature>
<dbReference type="SUPFAM" id="SSF55144">
    <property type="entry name" value="LigT-like"/>
    <property type="match status" value="1"/>
</dbReference>
<evidence type="ECO:0000256" key="2">
    <source>
        <dbReference type="HAMAP-Rule" id="MF_01940"/>
    </source>
</evidence>
<dbReference type="HAMAP" id="MF_01940">
    <property type="entry name" value="RNA_CPDase"/>
    <property type="match status" value="1"/>
</dbReference>
<dbReference type="Gene3D" id="3.90.1140.10">
    <property type="entry name" value="Cyclic phosphodiesterase"/>
    <property type="match status" value="1"/>
</dbReference>
<dbReference type="NCBIfam" id="TIGR02258">
    <property type="entry name" value="2_5_ligase"/>
    <property type="match status" value="1"/>
</dbReference>
<gene>
    <name evidence="3" type="primary">thpR</name>
    <name evidence="3" type="ORF">ACFS5P_12405</name>
</gene>
<protein>
    <recommendedName>
        <fullName evidence="2">RNA 2',3'-cyclic phosphodiesterase</fullName>
        <shortName evidence="2">RNA 2',3'-CPDase</shortName>
        <ecNumber evidence="2">3.1.4.58</ecNumber>
    </recommendedName>
</protein>
<dbReference type="InterPro" id="IPR009097">
    <property type="entry name" value="Cyclic_Pdiesterase"/>
</dbReference>
<dbReference type="InterPro" id="IPR004175">
    <property type="entry name" value="RNA_CPDase"/>
</dbReference>
<dbReference type="Proteomes" id="UP001597561">
    <property type="component" value="Unassembled WGS sequence"/>
</dbReference>
<proteinExistence type="inferred from homology"/>
<comment type="similarity">
    <text evidence="2">Belongs to the 2H phosphoesterase superfamily. ThpR family.</text>
</comment>
<dbReference type="RefSeq" id="WP_204729133.1">
    <property type="nucleotide sequence ID" value="NZ_JAFBDK010000006.1"/>
</dbReference>
<dbReference type="Pfam" id="PF13563">
    <property type="entry name" value="2_5_RNA_ligase2"/>
    <property type="match status" value="1"/>
</dbReference>
<evidence type="ECO:0000313" key="4">
    <source>
        <dbReference type="Proteomes" id="UP001597561"/>
    </source>
</evidence>
<dbReference type="EMBL" id="JBHUPG010000022">
    <property type="protein sequence ID" value="MFD2912680.1"/>
    <property type="molecule type" value="Genomic_DNA"/>
</dbReference>
<feature type="active site" description="Proton donor" evidence="2">
    <location>
        <position position="42"/>
    </location>
</feature>
<organism evidence="3 4">
    <name type="scientific">Jeotgalibacillus terrae</name>
    <dbReference type="NCBI Taxonomy" id="587735"/>
    <lineage>
        <taxon>Bacteria</taxon>
        <taxon>Bacillati</taxon>
        <taxon>Bacillota</taxon>
        <taxon>Bacilli</taxon>
        <taxon>Bacillales</taxon>
        <taxon>Caryophanaceae</taxon>
        <taxon>Jeotgalibacillus</taxon>
    </lineage>
</organism>
<dbReference type="PANTHER" id="PTHR35561">
    <property type="entry name" value="RNA 2',3'-CYCLIC PHOSPHODIESTERASE"/>
    <property type="match status" value="1"/>
</dbReference>